<dbReference type="PROSITE" id="PS00109">
    <property type="entry name" value="PROTEIN_KINASE_TYR"/>
    <property type="match status" value="1"/>
</dbReference>
<feature type="region of interest" description="Disordered" evidence="6">
    <location>
        <begin position="281"/>
        <end position="342"/>
    </location>
</feature>
<keyword evidence="4 9" id="KW-0418">Kinase</keyword>
<feature type="region of interest" description="Disordered" evidence="6">
    <location>
        <begin position="1"/>
        <end position="23"/>
    </location>
</feature>
<keyword evidence="2" id="KW-0808">Transferase</keyword>
<dbReference type="InterPro" id="IPR008266">
    <property type="entry name" value="Tyr_kinase_AS"/>
</dbReference>
<evidence type="ECO:0000256" key="5">
    <source>
        <dbReference type="ARBA" id="ARBA00022840"/>
    </source>
</evidence>
<evidence type="ECO:0000313" key="9">
    <source>
        <dbReference type="EMBL" id="ETJ03457.1"/>
    </source>
</evidence>
<dbReference type="InterPro" id="IPR050660">
    <property type="entry name" value="NEK_Ser/Thr_kinase"/>
</dbReference>
<keyword evidence="3" id="KW-0547">Nucleotide-binding</keyword>
<dbReference type="GO" id="GO:0005524">
    <property type="term" value="F:ATP binding"/>
    <property type="evidence" value="ECO:0007669"/>
    <property type="project" value="UniProtKB-KW"/>
</dbReference>
<dbReference type="EC" id="2.7.11.1" evidence="1"/>
<feature type="transmembrane region" description="Helical" evidence="7">
    <location>
        <begin position="348"/>
        <end position="376"/>
    </location>
</feature>
<dbReference type="PROSITE" id="PS50011">
    <property type="entry name" value="PROTEIN_KINASE_DOM"/>
    <property type="match status" value="1"/>
</dbReference>
<evidence type="ECO:0000256" key="3">
    <source>
        <dbReference type="ARBA" id="ARBA00022741"/>
    </source>
</evidence>
<evidence type="ECO:0000256" key="2">
    <source>
        <dbReference type="ARBA" id="ARBA00022679"/>
    </source>
</evidence>
<dbReference type="SUPFAM" id="SSF56112">
    <property type="entry name" value="Protein kinase-like (PK-like)"/>
    <property type="match status" value="1"/>
</dbReference>
<evidence type="ECO:0000256" key="6">
    <source>
        <dbReference type="SAM" id="MobiDB-lite"/>
    </source>
</evidence>
<feature type="domain" description="Protein kinase" evidence="8">
    <location>
        <begin position="40"/>
        <end position="257"/>
    </location>
</feature>
<feature type="compositionally biased region" description="Basic residues" evidence="6">
    <location>
        <begin position="287"/>
        <end position="337"/>
    </location>
</feature>
<comment type="caution">
    <text evidence="9">The sequence shown here is derived from an EMBL/GenBank/DDBJ whole genome shotgun (WGS) entry which is preliminary data.</text>
</comment>
<dbReference type="PATRIC" id="fig|1403939.3.peg.1208"/>
<organism evidence="9 10">
    <name type="scientific">Actinomyces urogenitalis DORA_12</name>
    <dbReference type="NCBI Taxonomy" id="1403939"/>
    <lineage>
        <taxon>Bacteria</taxon>
        <taxon>Bacillati</taxon>
        <taxon>Actinomycetota</taxon>
        <taxon>Actinomycetes</taxon>
        <taxon>Actinomycetales</taxon>
        <taxon>Actinomycetaceae</taxon>
        <taxon>Actinomyces</taxon>
    </lineage>
</organism>
<sequence>MRRTTRARRTQVARVQGTSRPETSEQVLVAQELELRGLATEPLDPAGRTASSAVLRGVDEQGHDLVVRVLRLPPGRRGRELRQRAQVLRELETAGVVAVRAVLDLAGEYLAVVMDLVEGVDLGVLLAARGSLTRGEAATLLCDLATGLAGLHAAGVVHGDLSPANVMVTTAGHGVLVDLVGTGTETGTPPWVAPEQERGGAATPASDVYSLAAVLRSCAHGALALEGRLHAVTSDALDADPAARPSAAELASRAEELGRPRPLELPQAALLEVTALRGQLAVPTRKAPARRRGGAPRRARSPGRRADRTHRAHRALRTHRAHRAVRAARAPRGRPRARRGDRSRPRAWWVQAAWVVVGVSAPVILATCLALCLGPGQQDAVVAPTASSQVRQLEGLRTPEELRRAVVELVARRDRALERADAQALASTTVPGSPAAQADAELLAALTDRGARAQGLTTTVAGVHQVEPPGAAAVRWPGAVAVRLTRTQQAYTLVEPEGVRRVPLQPAQEVVLVLVPDPWRVAEAAQVPLGSGRTRTG</sequence>
<evidence type="ECO:0000256" key="7">
    <source>
        <dbReference type="SAM" id="Phobius"/>
    </source>
</evidence>
<protein>
    <recommendedName>
        <fullName evidence="1">non-specific serine/threonine protein kinase</fullName>
        <ecNumber evidence="1">2.7.11.1</ecNumber>
    </recommendedName>
</protein>
<keyword evidence="7" id="KW-1133">Transmembrane helix</keyword>
<evidence type="ECO:0000259" key="8">
    <source>
        <dbReference type="PROSITE" id="PS50011"/>
    </source>
</evidence>
<dbReference type="Gene3D" id="1.10.510.10">
    <property type="entry name" value="Transferase(Phosphotransferase) domain 1"/>
    <property type="match status" value="1"/>
</dbReference>
<proteinExistence type="predicted"/>
<evidence type="ECO:0000313" key="10">
    <source>
        <dbReference type="Proteomes" id="UP000018852"/>
    </source>
</evidence>
<dbReference type="Pfam" id="PF00069">
    <property type="entry name" value="Pkinase"/>
    <property type="match status" value="1"/>
</dbReference>
<keyword evidence="5" id="KW-0067">ATP-binding</keyword>
<evidence type="ECO:0000256" key="1">
    <source>
        <dbReference type="ARBA" id="ARBA00012513"/>
    </source>
</evidence>
<name>W1VBY4_9ACTO</name>
<dbReference type="EMBL" id="AZLV01000838">
    <property type="protein sequence ID" value="ETJ03457.1"/>
    <property type="molecule type" value="Genomic_DNA"/>
</dbReference>
<keyword evidence="7" id="KW-0472">Membrane</keyword>
<evidence type="ECO:0000256" key="4">
    <source>
        <dbReference type="ARBA" id="ARBA00022777"/>
    </source>
</evidence>
<gene>
    <name evidence="9" type="ORF">Q605_AUC00838G0002</name>
</gene>
<dbReference type="Proteomes" id="UP000018852">
    <property type="component" value="Unassembled WGS sequence"/>
</dbReference>
<dbReference type="AlphaFoldDB" id="W1VBY4"/>
<accession>W1VBY4</accession>
<dbReference type="InterPro" id="IPR000719">
    <property type="entry name" value="Prot_kinase_dom"/>
</dbReference>
<feature type="compositionally biased region" description="Basic residues" evidence="6">
    <location>
        <begin position="1"/>
        <end position="11"/>
    </location>
</feature>
<reference evidence="9 10" key="1">
    <citation type="submission" date="2013-12" db="EMBL/GenBank/DDBJ databases">
        <title>A Varibaculum cambriense genome reconstructed from a premature infant gut community with otherwise low bacterial novelty that shifts toward anaerobic metabolism during the third week of life.</title>
        <authorList>
            <person name="Brown C.T."/>
            <person name="Sharon I."/>
            <person name="Thomas B.C."/>
            <person name="Castelle C.J."/>
            <person name="Morowitz M.J."/>
            <person name="Banfield J.F."/>
        </authorList>
    </citation>
    <scope>NUCLEOTIDE SEQUENCE [LARGE SCALE GENOMIC DNA]</scope>
    <source>
        <strain evidence="10">DORA_12</strain>
    </source>
</reference>
<dbReference type="PANTHER" id="PTHR43671:SF13">
    <property type="entry name" value="SERINE_THREONINE-PROTEIN KINASE NEK2"/>
    <property type="match status" value="1"/>
</dbReference>
<dbReference type="InterPro" id="IPR011009">
    <property type="entry name" value="Kinase-like_dom_sf"/>
</dbReference>
<dbReference type="PANTHER" id="PTHR43671">
    <property type="entry name" value="SERINE/THREONINE-PROTEIN KINASE NEK"/>
    <property type="match status" value="1"/>
</dbReference>
<keyword evidence="7" id="KW-0812">Transmembrane</keyword>
<dbReference type="GO" id="GO:0004674">
    <property type="term" value="F:protein serine/threonine kinase activity"/>
    <property type="evidence" value="ECO:0007669"/>
    <property type="project" value="UniProtKB-EC"/>
</dbReference>